<evidence type="ECO:0000256" key="2">
    <source>
        <dbReference type="ARBA" id="ARBA00022989"/>
    </source>
</evidence>
<keyword evidence="2 4" id="KW-1133">Transmembrane helix</keyword>
<dbReference type="InterPro" id="IPR011701">
    <property type="entry name" value="MFS"/>
</dbReference>
<dbReference type="Pfam" id="PF07690">
    <property type="entry name" value="MFS_1"/>
    <property type="match status" value="1"/>
</dbReference>
<gene>
    <name evidence="5" type="ORF">C8P69_102588</name>
</gene>
<feature type="transmembrane region" description="Helical" evidence="4">
    <location>
        <begin position="650"/>
        <end position="670"/>
    </location>
</feature>
<evidence type="ECO:0000313" key="6">
    <source>
        <dbReference type="Proteomes" id="UP000241808"/>
    </source>
</evidence>
<dbReference type="SUPFAM" id="SSF103473">
    <property type="entry name" value="MFS general substrate transporter"/>
    <property type="match status" value="1"/>
</dbReference>
<keyword evidence="6" id="KW-1185">Reference proteome</keyword>
<name>A0A2T4ZH16_9HYPH</name>
<feature type="transmembrane region" description="Helical" evidence="4">
    <location>
        <begin position="351"/>
        <end position="371"/>
    </location>
</feature>
<dbReference type="PANTHER" id="PTHR11360">
    <property type="entry name" value="MONOCARBOXYLATE TRANSPORTER"/>
    <property type="match status" value="1"/>
</dbReference>
<feature type="transmembrane region" description="Helical" evidence="4">
    <location>
        <begin position="492"/>
        <end position="510"/>
    </location>
</feature>
<dbReference type="InterPro" id="IPR036259">
    <property type="entry name" value="MFS_trans_sf"/>
</dbReference>
<accession>A0A2T4ZH16</accession>
<reference evidence="5 6" key="1">
    <citation type="submission" date="2018-04" db="EMBL/GenBank/DDBJ databases">
        <title>Genomic Encyclopedia of Archaeal and Bacterial Type Strains, Phase II (KMG-II): from individual species to whole genera.</title>
        <authorList>
            <person name="Goeker M."/>
        </authorList>
    </citation>
    <scope>NUCLEOTIDE SEQUENCE [LARGE SCALE GENOMIC DNA]</scope>
    <source>
        <strain evidence="5 6">DSM 25521</strain>
    </source>
</reference>
<feature type="transmembrane region" description="Helical" evidence="4">
    <location>
        <begin position="318"/>
        <end position="339"/>
    </location>
</feature>
<feature type="transmembrane region" description="Helical" evidence="4">
    <location>
        <begin position="557"/>
        <end position="577"/>
    </location>
</feature>
<feature type="transmembrane region" description="Helical" evidence="4">
    <location>
        <begin position="516"/>
        <end position="536"/>
    </location>
</feature>
<keyword evidence="3 4" id="KW-0472">Membrane</keyword>
<feature type="transmembrane region" description="Helical" evidence="4">
    <location>
        <begin position="377"/>
        <end position="402"/>
    </location>
</feature>
<dbReference type="AlphaFoldDB" id="A0A2T4ZH16"/>
<keyword evidence="1 4" id="KW-0812">Transmembrane</keyword>
<comment type="caution">
    <text evidence="5">The sequence shown here is derived from an EMBL/GenBank/DDBJ whole genome shotgun (WGS) entry which is preliminary data.</text>
</comment>
<evidence type="ECO:0000256" key="4">
    <source>
        <dbReference type="SAM" id="Phobius"/>
    </source>
</evidence>
<dbReference type="GO" id="GO:0022857">
    <property type="term" value="F:transmembrane transporter activity"/>
    <property type="evidence" value="ECO:0007669"/>
    <property type="project" value="InterPro"/>
</dbReference>
<dbReference type="SUPFAM" id="SSF53254">
    <property type="entry name" value="Phosphoglycerate mutase-like"/>
    <property type="match status" value="1"/>
</dbReference>
<dbReference type="PANTHER" id="PTHR11360:SF290">
    <property type="entry name" value="MONOCARBOXYLATE MFS PERMEASE"/>
    <property type="match status" value="1"/>
</dbReference>
<dbReference type="Gene3D" id="3.40.50.1240">
    <property type="entry name" value="Phosphoglycerate mutase-like"/>
    <property type="match status" value="1"/>
</dbReference>
<feature type="transmembrane region" description="Helical" evidence="4">
    <location>
        <begin position="614"/>
        <end position="638"/>
    </location>
</feature>
<feature type="transmembrane region" description="Helical" evidence="4">
    <location>
        <begin position="414"/>
        <end position="431"/>
    </location>
</feature>
<feature type="transmembrane region" description="Helical" evidence="4">
    <location>
        <begin position="443"/>
        <end position="463"/>
    </location>
</feature>
<dbReference type="InterPro" id="IPR029033">
    <property type="entry name" value="His_PPase_superfam"/>
</dbReference>
<protein>
    <submittedName>
        <fullName evidence="5">Putative MFS family arabinose efflux permease</fullName>
    </submittedName>
</protein>
<evidence type="ECO:0000256" key="1">
    <source>
        <dbReference type="ARBA" id="ARBA00022692"/>
    </source>
</evidence>
<dbReference type="Proteomes" id="UP000241808">
    <property type="component" value="Unassembled WGS sequence"/>
</dbReference>
<feature type="transmembrane region" description="Helical" evidence="4">
    <location>
        <begin position="583"/>
        <end position="602"/>
    </location>
</feature>
<sequence>MRDILSSRSPGEGKPTAVSQALLKARRARYVGPMTTRRPLRRALLALALPLCAALAPPAAAAERVPVAATAPDAAPLIERLRAGGLVLFFRHADTAGMPCDSSFRVGDRAGQRNISPRGREQSRRIGEAMATLRIPVAKPVLAGPVYRARDTAEEAFGVAEVSVIDGLTADDFSGPRLDWVLGEHRRLMAEPPPPSLNRVLVGHRTPRHHAAGAGGRRPRLPRGLRHRHGAGLAAAHPRHRHVRAHPRSRLPRLLTGRRRAPARLRGLTPRHAAATFGPPMLTSFPFIVTALGVTQIVSWGTIFYGISVLAKPMMAELGWSTTFVFAGFSISLLVGGIVSKPVARFIERRGGRLTLTMGSLVGAFGLAMLSQVNDPIVYIAAWIVLGLASRLTLYDAAFAMLVEIYGMRARRPISVLTLFGGLASSIFWPITHYLNEAIGWRGAWLVCALAVLVLCTPLHLLLPRLGTPIGGSEGEAAQPDPEPLVPAEQKAFAVLMLTIAMAGNSFITTALSVHLIPAVVSMGMAAAVAVWISSLRGVFQTLGRLAEILFGKNLDPFLFANISTGMMVLAFIPLALGGVSVPFFFAFNILFGISVGLATIVKGAVPLVLFGRHGYASVLASIATPGLIVTAAAPTAYAAVLDASGPVAGFWVMFAVSLSSFAATAALAWRFRRVPG</sequence>
<dbReference type="EMBL" id="PZZL01000002">
    <property type="protein sequence ID" value="PTM61201.1"/>
    <property type="molecule type" value="Genomic_DNA"/>
</dbReference>
<organism evidence="5 6">
    <name type="scientific">Phreatobacter oligotrophus</name>
    <dbReference type="NCBI Taxonomy" id="1122261"/>
    <lineage>
        <taxon>Bacteria</taxon>
        <taxon>Pseudomonadati</taxon>
        <taxon>Pseudomonadota</taxon>
        <taxon>Alphaproteobacteria</taxon>
        <taxon>Hyphomicrobiales</taxon>
        <taxon>Phreatobacteraceae</taxon>
        <taxon>Phreatobacter</taxon>
    </lineage>
</organism>
<dbReference type="Gene3D" id="1.20.1250.20">
    <property type="entry name" value="MFS general substrate transporter like domains"/>
    <property type="match status" value="1"/>
</dbReference>
<evidence type="ECO:0000256" key="3">
    <source>
        <dbReference type="ARBA" id="ARBA00023136"/>
    </source>
</evidence>
<evidence type="ECO:0000313" key="5">
    <source>
        <dbReference type="EMBL" id="PTM61201.1"/>
    </source>
</evidence>
<proteinExistence type="predicted"/>
<dbReference type="InterPro" id="IPR050327">
    <property type="entry name" value="Proton-linked_MCT"/>
</dbReference>